<gene>
    <name evidence="2" type="ORF">M9458_001354</name>
</gene>
<feature type="region of interest" description="Disordered" evidence="1">
    <location>
        <begin position="1"/>
        <end position="28"/>
    </location>
</feature>
<keyword evidence="3" id="KW-1185">Reference proteome</keyword>
<proteinExistence type="predicted"/>
<comment type="caution">
    <text evidence="2">The sequence shown here is derived from an EMBL/GenBank/DDBJ whole genome shotgun (WGS) entry which is preliminary data.</text>
</comment>
<reference evidence="2 3" key="1">
    <citation type="submission" date="2024-05" db="EMBL/GenBank/DDBJ databases">
        <title>Genome sequencing and assembly of Indian major carp, Cirrhinus mrigala (Hamilton, 1822).</title>
        <authorList>
            <person name="Mohindra V."/>
            <person name="Chowdhury L.M."/>
            <person name="Lal K."/>
            <person name="Jena J.K."/>
        </authorList>
    </citation>
    <scope>NUCLEOTIDE SEQUENCE [LARGE SCALE GENOMIC DNA]</scope>
    <source>
        <strain evidence="2">CM1030</strain>
        <tissue evidence="2">Blood</tissue>
    </source>
</reference>
<dbReference type="AlphaFoldDB" id="A0ABD0RY01"/>
<dbReference type="Proteomes" id="UP001529510">
    <property type="component" value="Unassembled WGS sequence"/>
</dbReference>
<organism evidence="2 3">
    <name type="scientific">Cirrhinus mrigala</name>
    <name type="common">Mrigala</name>
    <dbReference type="NCBI Taxonomy" id="683832"/>
    <lineage>
        <taxon>Eukaryota</taxon>
        <taxon>Metazoa</taxon>
        <taxon>Chordata</taxon>
        <taxon>Craniata</taxon>
        <taxon>Vertebrata</taxon>
        <taxon>Euteleostomi</taxon>
        <taxon>Actinopterygii</taxon>
        <taxon>Neopterygii</taxon>
        <taxon>Teleostei</taxon>
        <taxon>Ostariophysi</taxon>
        <taxon>Cypriniformes</taxon>
        <taxon>Cyprinidae</taxon>
        <taxon>Labeoninae</taxon>
        <taxon>Labeonini</taxon>
        <taxon>Cirrhinus</taxon>
    </lineage>
</organism>
<sequence length="131" mass="14356">KSDASTCSPVELPKDGAGSEPSVSFGAPEENRMGFRQILLSSPPTALLRQNWWPCSSGCLKCLILSVRGLTVSGCWQRRSTLFHPVPFFRRFIRSLLRSKRLSSSLLTPLDGGAARGYVDVPQVERAVAVH</sequence>
<accession>A0ABD0RY01</accession>
<feature type="non-terminal residue" evidence="2">
    <location>
        <position position="131"/>
    </location>
</feature>
<protein>
    <submittedName>
        <fullName evidence="2">Uncharacterized protein</fullName>
    </submittedName>
</protein>
<evidence type="ECO:0000313" key="3">
    <source>
        <dbReference type="Proteomes" id="UP001529510"/>
    </source>
</evidence>
<feature type="non-terminal residue" evidence="2">
    <location>
        <position position="1"/>
    </location>
</feature>
<evidence type="ECO:0000313" key="2">
    <source>
        <dbReference type="EMBL" id="KAL0203336.1"/>
    </source>
</evidence>
<evidence type="ECO:0000256" key="1">
    <source>
        <dbReference type="SAM" id="MobiDB-lite"/>
    </source>
</evidence>
<name>A0ABD0RY01_CIRMR</name>
<dbReference type="EMBL" id="JAMKFB020000001">
    <property type="protein sequence ID" value="KAL0203336.1"/>
    <property type="molecule type" value="Genomic_DNA"/>
</dbReference>